<name>A0ABS3KTT0_9PROT</name>
<gene>
    <name evidence="1" type="ORF">IAI61_17665</name>
</gene>
<evidence type="ECO:0000313" key="1">
    <source>
        <dbReference type="EMBL" id="MBO1080873.1"/>
    </source>
</evidence>
<evidence type="ECO:0000313" key="2">
    <source>
        <dbReference type="Proteomes" id="UP001518989"/>
    </source>
</evidence>
<dbReference type="EMBL" id="JACTNG010000010">
    <property type="protein sequence ID" value="MBO1080873.1"/>
    <property type="molecule type" value="Genomic_DNA"/>
</dbReference>
<accession>A0ABS3KTT0</accession>
<organism evidence="1 2">
    <name type="scientific">Roseomonas haemaphysalidis</name>
    <dbReference type="NCBI Taxonomy" id="2768162"/>
    <lineage>
        <taxon>Bacteria</taxon>
        <taxon>Pseudomonadati</taxon>
        <taxon>Pseudomonadota</taxon>
        <taxon>Alphaproteobacteria</taxon>
        <taxon>Acetobacterales</taxon>
        <taxon>Roseomonadaceae</taxon>
        <taxon>Roseomonas</taxon>
    </lineage>
</organism>
<comment type="caution">
    <text evidence="1">The sequence shown here is derived from an EMBL/GenBank/DDBJ whole genome shotgun (WGS) entry which is preliminary data.</text>
</comment>
<dbReference type="Proteomes" id="UP001518989">
    <property type="component" value="Unassembled WGS sequence"/>
</dbReference>
<reference evidence="1 2" key="1">
    <citation type="submission" date="2020-09" db="EMBL/GenBank/DDBJ databases">
        <title>Roseomonas.</title>
        <authorList>
            <person name="Zhu W."/>
        </authorList>
    </citation>
    <scope>NUCLEOTIDE SEQUENCE [LARGE SCALE GENOMIC DNA]</scope>
    <source>
        <strain evidence="1 2">573</strain>
    </source>
</reference>
<dbReference type="RefSeq" id="WP_207419043.1">
    <property type="nucleotide sequence ID" value="NZ_CP061177.1"/>
</dbReference>
<sequence length="77" mass="8573">MSALTGKVTFTRFRQVLLDGVKVGQITDLGSHRPLRWQLRWNSKAGRPMPTTVHAYLHDARNAAQWEFSPSNPGAAA</sequence>
<keyword evidence="2" id="KW-1185">Reference proteome</keyword>
<proteinExistence type="predicted"/>
<protein>
    <submittedName>
        <fullName evidence="1">Uncharacterized protein</fullName>
    </submittedName>
</protein>